<evidence type="ECO:0000256" key="4">
    <source>
        <dbReference type="ARBA" id="ARBA00022989"/>
    </source>
</evidence>
<dbReference type="AlphaFoldDB" id="A0A0B3Y560"/>
<feature type="transmembrane region" description="Helical" evidence="6">
    <location>
        <begin position="9"/>
        <end position="29"/>
    </location>
</feature>
<dbReference type="Pfam" id="PF02104">
    <property type="entry name" value="SURF1"/>
    <property type="match status" value="1"/>
</dbReference>
<evidence type="ECO:0000256" key="3">
    <source>
        <dbReference type="ARBA" id="ARBA00022692"/>
    </source>
</evidence>
<dbReference type="CDD" id="cd06662">
    <property type="entry name" value="SURF1"/>
    <property type="match status" value="1"/>
</dbReference>
<sequence length="234" mass="25816">MFSRTRHVIPWLLTGFSVAIMCGLGYWQLDRMVQKQQRLASIAQKQSNGTLSLEEALSHDDPRDITVSFSGAIDANHVLLLDNQIHNQRVGFDVIVPVNTNVGWLLVNFGWVPAPDLTRTLPDISFTSQTRELIGVLSVPGNNPLVTETNMALSQSPALVQHIEFPALSNALERKLLPFILHLTTPDPAFIREHQAVVMSPEKHLGYAVQWFGLAIAAAAIGGFAISKKGRSYE</sequence>
<evidence type="ECO:0000256" key="2">
    <source>
        <dbReference type="ARBA" id="ARBA00007165"/>
    </source>
</evidence>
<feature type="transmembrane region" description="Helical" evidence="6">
    <location>
        <begin position="205"/>
        <end position="226"/>
    </location>
</feature>
<keyword evidence="3 6" id="KW-0812">Transmembrane</keyword>
<evidence type="ECO:0000313" key="8">
    <source>
        <dbReference type="Proteomes" id="UP000031197"/>
    </source>
</evidence>
<dbReference type="EMBL" id="JWLW01000023">
    <property type="protein sequence ID" value="KHT50643.1"/>
    <property type="molecule type" value="Genomic_DNA"/>
</dbReference>
<dbReference type="PANTHER" id="PTHR23427">
    <property type="entry name" value="SURFEIT LOCUS PROTEIN"/>
    <property type="match status" value="1"/>
</dbReference>
<comment type="similarity">
    <text evidence="2 6">Belongs to the SURF1 family.</text>
</comment>
<comment type="caution">
    <text evidence="7">The sequence shown here is derived from an EMBL/GenBank/DDBJ whole genome shotgun (WGS) entry which is preliminary data.</text>
</comment>
<evidence type="ECO:0000256" key="5">
    <source>
        <dbReference type="ARBA" id="ARBA00023136"/>
    </source>
</evidence>
<dbReference type="RefSeq" id="WP_039221377.1">
    <property type="nucleotide sequence ID" value="NZ_JWLW01000023.1"/>
</dbReference>
<name>A0A0B3Y560_9ALTE</name>
<keyword evidence="4 6" id="KW-1133">Transmembrane helix</keyword>
<evidence type="ECO:0000256" key="6">
    <source>
        <dbReference type="RuleBase" id="RU363076"/>
    </source>
</evidence>
<gene>
    <name evidence="7" type="ORF">RJ41_12685</name>
</gene>
<reference evidence="7 8" key="1">
    <citation type="submission" date="2014-12" db="EMBL/GenBank/DDBJ databases">
        <title>Genome sequencing of Alteromonas marina AD001.</title>
        <authorList>
            <person name="Adrian T.G.S."/>
            <person name="Chan K.G."/>
        </authorList>
    </citation>
    <scope>NUCLEOTIDE SEQUENCE [LARGE SCALE GENOMIC DNA]</scope>
    <source>
        <strain evidence="7 8">AD001</strain>
    </source>
</reference>
<dbReference type="Proteomes" id="UP000031197">
    <property type="component" value="Unassembled WGS sequence"/>
</dbReference>
<evidence type="ECO:0000313" key="7">
    <source>
        <dbReference type="EMBL" id="KHT50643.1"/>
    </source>
</evidence>
<evidence type="ECO:0000256" key="1">
    <source>
        <dbReference type="ARBA" id="ARBA00004370"/>
    </source>
</evidence>
<proteinExistence type="inferred from homology"/>
<dbReference type="GO" id="GO:0005886">
    <property type="term" value="C:plasma membrane"/>
    <property type="evidence" value="ECO:0007669"/>
    <property type="project" value="UniProtKB-SubCell"/>
</dbReference>
<keyword evidence="8" id="KW-1185">Reference proteome</keyword>
<dbReference type="PANTHER" id="PTHR23427:SF2">
    <property type="entry name" value="SURFEIT LOCUS PROTEIN 1"/>
    <property type="match status" value="1"/>
</dbReference>
<comment type="subcellular location">
    <subcellularLocation>
        <location evidence="6">Cell membrane</location>
        <topology evidence="6">Multi-pass membrane protein</topology>
    </subcellularLocation>
    <subcellularLocation>
        <location evidence="1">Membrane</location>
    </subcellularLocation>
</comment>
<dbReference type="OrthoDB" id="9789940at2"/>
<dbReference type="PROSITE" id="PS50895">
    <property type="entry name" value="SURF1"/>
    <property type="match status" value="1"/>
</dbReference>
<keyword evidence="5 6" id="KW-0472">Membrane</keyword>
<dbReference type="InterPro" id="IPR045214">
    <property type="entry name" value="Surf1/Surf4"/>
</dbReference>
<accession>A0A0B3Y560</accession>
<protein>
    <recommendedName>
        <fullName evidence="6">SURF1-like protein</fullName>
    </recommendedName>
</protein>
<organism evidence="7 8">
    <name type="scientific">Alteromonas marina</name>
    <dbReference type="NCBI Taxonomy" id="203795"/>
    <lineage>
        <taxon>Bacteria</taxon>
        <taxon>Pseudomonadati</taxon>
        <taxon>Pseudomonadota</taxon>
        <taxon>Gammaproteobacteria</taxon>
        <taxon>Alteromonadales</taxon>
        <taxon>Alteromonadaceae</taxon>
        <taxon>Alteromonas/Salinimonas group</taxon>
        <taxon>Alteromonas</taxon>
    </lineage>
</organism>
<dbReference type="InterPro" id="IPR002994">
    <property type="entry name" value="Surf1/Shy1"/>
</dbReference>
<keyword evidence="6" id="KW-1003">Cell membrane</keyword>